<sequence length="468" mass="52236">MSTKKQAKSTLVFIPFPILSHQAAAIQMAKLLVDRDDRLSATIIVMKLPIDTKNNINSPLDSNINFVELPQDDSNFAKWSKLSPNAFAVNFIDSQKGPIRDAVVKIAKSSSKIAGFVVDMFCTTMIDVANELGIPSFVFFTCNAASLGLFLHLQRLSDEQNLDLSEYENSDVSISVPTYVNPVPAKVWPSIVFEKEISFPGFMRRFREMKGIIINTFLEFEPHAVKSLSDDEMIPNVYPVGPIIQTGNDDLNKHDEIIKWLDEQLDSSVVFICFGSIGTFDKDQVDEIALALENSRQSFLWSLRKPPPKGKLEFPGEYENHEDILPDGFLERTVGIGKVIGWAPQMAVLSHPAVGGFVSHCGWNSTLESVYCNVPMATWPLAAEQQANAFQLVKEFGMGVEIKMDYRNWIVNVIVNAEKIEKAIREVMSPENEGRAKVKALGEKSRVVMKEGGSSYDYLGRLIDNIFG</sequence>
<dbReference type="Pfam" id="PF00201">
    <property type="entry name" value="UDPGT"/>
    <property type="match status" value="1"/>
</dbReference>
<dbReference type="PANTHER" id="PTHR48048:SF45">
    <property type="entry name" value="GLYCOSYLTRANSFERASE"/>
    <property type="match status" value="1"/>
</dbReference>
<proteinExistence type="inferred from homology"/>
<dbReference type="PANTHER" id="PTHR48048">
    <property type="entry name" value="GLYCOSYLTRANSFERASE"/>
    <property type="match status" value="1"/>
</dbReference>
<dbReference type="EC" id="2.4.1.-" evidence="4"/>
<name>A0ABD3DVB6_9LAMI</name>
<protein>
    <recommendedName>
        <fullName evidence="4">Glycosyltransferase</fullName>
        <ecNumber evidence="4">2.4.1.-</ecNumber>
    </recommendedName>
</protein>
<reference evidence="6" key="1">
    <citation type="journal article" date="2024" name="IScience">
        <title>Strigolactones Initiate the Formation of Haustorium-like Structures in Castilleja.</title>
        <authorList>
            <person name="Buerger M."/>
            <person name="Peterson D."/>
            <person name="Chory J."/>
        </authorList>
    </citation>
    <scope>NUCLEOTIDE SEQUENCE [LARGE SCALE GENOMIC DNA]</scope>
</reference>
<dbReference type="FunFam" id="3.40.50.2000:FF:000056">
    <property type="entry name" value="Glycosyltransferase"/>
    <property type="match status" value="1"/>
</dbReference>
<dbReference type="AlphaFoldDB" id="A0ABD3DVB6"/>
<evidence type="ECO:0000256" key="3">
    <source>
        <dbReference type="RuleBase" id="RU003718"/>
    </source>
</evidence>
<evidence type="ECO:0000313" key="5">
    <source>
        <dbReference type="EMBL" id="KAL3646208.1"/>
    </source>
</evidence>
<comment type="caution">
    <text evidence="5">The sequence shown here is derived from an EMBL/GenBank/DDBJ whole genome shotgun (WGS) entry which is preliminary data.</text>
</comment>
<dbReference type="InterPro" id="IPR050481">
    <property type="entry name" value="UDP-glycosyltransf_plant"/>
</dbReference>
<keyword evidence="2 3" id="KW-0808">Transferase</keyword>
<dbReference type="InterPro" id="IPR035595">
    <property type="entry name" value="UDP_glycos_trans_CS"/>
</dbReference>
<keyword evidence="3" id="KW-0328">Glycosyltransferase</keyword>
<comment type="similarity">
    <text evidence="1 3">Belongs to the UDP-glycosyltransferase family.</text>
</comment>
<dbReference type="SUPFAM" id="SSF53756">
    <property type="entry name" value="UDP-Glycosyltransferase/glycogen phosphorylase"/>
    <property type="match status" value="1"/>
</dbReference>
<evidence type="ECO:0000256" key="2">
    <source>
        <dbReference type="ARBA" id="ARBA00022679"/>
    </source>
</evidence>
<dbReference type="GO" id="GO:0016757">
    <property type="term" value="F:glycosyltransferase activity"/>
    <property type="evidence" value="ECO:0007669"/>
    <property type="project" value="UniProtKB-KW"/>
</dbReference>
<evidence type="ECO:0000256" key="1">
    <source>
        <dbReference type="ARBA" id="ARBA00009995"/>
    </source>
</evidence>
<dbReference type="PROSITE" id="PS00375">
    <property type="entry name" value="UDPGT"/>
    <property type="match status" value="1"/>
</dbReference>
<keyword evidence="6" id="KW-1185">Reference proteome</keyword>
<organism evidence="5 6">
    <name type="scientific">Castilleja foliolosa</name>
    <dbReference type="NCBI Taxonomy" id="1961234"/>
    <lineage>
        <taxon>Eukaryota</taxon>
        <taxon>Viridiplantae</taxon>
        <taxon>Streptophyta</taxon>
        <taxon>Embryophyta</taxon>
        <taxon>Tracheophyta</taxon>
        <taxon>Spermatophyta</taxon>
        <taxon>Magnoliopsida</taxon>
        <taxon>eudicotyledons</taxon>
        <taxon>Gunneridae</taxon>
        <taxon>Pentapetalae</taxon>
        <taxon>asterids</taxon>
        <taxon>lamiids</taxon>
        <taxon>Lamiales</taxon>
        <taxon>Orobanchaceae</taxon>
        <taxon>Pedicularideae</taxon>
        <taxon>Castillejinae</taxon>
        <taxon>Castilleja</taxon>
    </lineage>
</organism>
<evidence type="ECO:0000313" key="6">
    <source>
        <dbReference type="Proteomes" id="UP001632038"/>
    </source>
</evidence>
<gene>
    <name evidence="5" type="ORF">CASFOL_011388</name>
</gene>
<dbReference type="Proteomes" id="UP001632038">
    <property type="component" value="Unassembled WGS sequence"/>
</dbReference>
<dbReference type="EMBL" id="JAVIJP010000013">
    <property type="protein sequence ID" value="KAL3646208.1"/>
    <property type="molecule type" value="Genomic_DNA"/>
</dbReference>
<dbReference type="Gene3D" id="3.40.50.2000">
    <property type="entry name" value="Glycogen Phosphorylase B"/>
    <property type="match status" value="2"/>
</dbReference>
<accession>A0ABD3DVB6</accession>
<dbReference type="CDD" id="cd03784">
    <property type="entry name" value="GT1_Gtf-like"/>
    <property type="match status" value="1"/>
</dbReference>
<dbReference type="InterPro" id="IPR002213">
    <property type="entry name" value="UDP_glucos_trans"/>
</dbReference>
<evidence type="ECO:0000256" key="4">
    <source>
        <dbReference type="RuleBase" id="RU362057"/>
    </source>
</evidence>